<gene>
    <name evidence="12" type="ORF">J2Z44_002216</name>
</gene>
<keyword evidence="3" id="KW-0902">Two-component regulatory system</keyword>
<dbReference type="InterPro" id="IPR039420">
    <property type="entry name" value="WalR-like"/>
</dbReference>
<feature type="modified residue" description="4-aspartylphosphate" evidence="8">
    <location>
        <position position="53"/>
    </location>
</feature>
<dbReference type="InterPro" id="IPR016032">
    <property type="entry name" value="Sig_transdc_resp-reg_C-effctor"/>
</dbReference>
<evidence type="ECO:0000259" key="10">
    <source>
        <dbReference type="PROSITE" id="PS50110"/>
    </source>
</evidence>
<accession>A0ABS4K539</accession>
<comment type="function">
    <text evidence="7">May play the central regulatory role in sporulation. It may be an element of the effector pathway responsible for the activation of sporulation genes in response to nutritional stress. Spo0A may act in concert with spo0H (a sigma factor) to control the expression of some genes that are critical to the sporulation process.</text>
</comment>
<feature type="domain" description="Response regulatory" evidence="10">
    <location>
        <begin position="4"/>
        <end position="117"/>
    </location>
</feature>
<protein>
    <recommendedName>
        <fullName evidence="1">Stage 0 sporulation protein A homolog</fullName>
    </recommendedName>
</protein>
<evidence type="ECO:0000256" key="7">
    <source>
        <dbReference type="ARBA" id="ARBA00024867"/>
    </source>
</evidence>
<dbReference type="InterPro" id="IPR001867">
    <property type="entry name" value="OmpR/PhoB-type_DNA-bd"/>
</dbReference>
<dbReference type="SMART" id="SM00448">
    <property type="entry name" value="REC"/>
    <property type="match status" value="1"/>
</dbReference>
<keyword evidence="6" id="KW-0804">Transcription</keyword>
<keyword evidence="4" id="KW-0805">Transcription regulation</keyword>
<keyword evidence="2 8" id="KW-0597">Phosphoprotein</keyword>
<evidence type="ECO:0000256" key="3">
    <source>
        <dbReference type="ARBA" id="ARBA00023012"/>
    </source>
</evidence>
<dbReference type="SUPFAM" id="SSF52172">
    <property type="entry name" value="CheY-like"/>
    <property type="match status" value="1"/>
</dbReference>
<dbReference type="EMBL" id="JAGGLL010000016">
    <property type="protein sequence ID" value="MBP2022395.1"/>
    <property type="molecule type" value="Genomic_DNA"/>
</dbReference>
<dbReference type="PANTHER" id="PTHR48111">
    <property type="entry name" value="REGULATOR OF RPOS"/>
    <property type="match status" value="1"/>
</dbReference>
<evidence type="ECO:0000256" key="1">
    <source>
        <dbReference type="ARBA" id="ARBA00018672"/>
    </source>
</evidence>
<dbReference type="RefSeq" id="WP_021281850.1">
    <property type="nucleotide sequence ID" value="NZ_JAGGLL010000016.1"/>
</dbReference>
<reference evidence="12 13" key="1">
    <citation type="submission" date="2021-03" db="EMBL/GenBank/DDBJ databases">
        <title>Genomic Encyclopedia of Type Strains, Phase IV (KMG-IV): sequencing the most valuable type-strain genomes for metagenomic binning, comparative biology and taxonomic classification.</title>
        <authorList>
            <person name="Goeker M."/>
        </authorList>
    </citation>
    <scope>NUCLEOTIDE SEQUENCE [LARGE SCALE GENOMIC DNA]</scope>
    <source>
        <strain evidence="12 13">DSM 28650</strain>
    </source>
</reference>
<dbReference type="Gene3D" id="3.40.50.2300">
    <property type="match status" value="1"/>
</dbReference>
<dbReference type="CDD" id="cd17574">
    <property type="entry name" value="REC_OmpR"/>
    <property type="match status" value="1"/>
</dbReference>
<dbReference type="SUPFAM" id="SSF46894">
    <property type="entry name" value="C-terminal effector domain of the bipartite response regulators"/>
    <property type="match status" value="1"/>
</dbReference>
<dbReference type="PROSITE" id="PS50110">
    <property type="entry name" value="RESPONSE_REGULATORY"/>
    <property type="match status" value="1"/>
</dbReference>
<comment type="caution">
    <text evidence="12">The sequence shown here is derived from an EMBL/GenBank/DDBJ whole genome shotgun (WGS) entry which is preliminary data.</text>
</comment>
<dbReference type="Gene3D" id="6.10.250.690">
    <property type="match status" value="1"/>
</dbReference>
<evidence type="ECO:0000313" key="13">
    <source>
        <dbReference type="Proteomes" id="UP001519308"/>
    </source>
</evidence>
<dbReference type="Proteomes" id="UP001519308">
    <property type="component" value="Unassembled WGS sequence"/>
</dbReference>
<dbReference type="SMART" id="SM00862">
    <property type="entry name" value="Trans_reg_C"/>
    <property type="match status" value="1"/>
</dbReference>
<organism evidence="12 13">
    <name type="scientific">Clostridium punense</name>
    <dbReference type="NCBI Taxonomy" id="1054297"/>
    <lineage>
        <taxon>Bacteria</taxon>
        <taxon>Bacillati</taxon>
        <taxon>Bacillota</taxon>
        <taxon>Clostridia</taxon>
        <taxon>Eubacteriales</taxon>
        <taxon>Clostridiaceae</taxon>
        <taxon>Clostridium</taxon>
    </lineage>
</organism>
<dbReference type="Pfam" id="PF00486">
    <property type="entry name" value="Trans_reg_C"/>
    <property type="match status" value="1"/>
</dbReference>
<dbReference type="GO" id="GO:0003677">
    <property type="term" value="F:DNA binding"/>
    <property type="evidence" value="ECO:0007669"/>
    <property type="project" value="UniProtKB-KW"/>
</dbReference>
<keyword evidence="5 9" id="KW-0238">DNA-binding</keyword>
<evidence type="ECO:0000256" key="6">
    <source>
        <dbReference type="ARBA" id="ARBA00023163"/>
    </source>
</evidence>
<dbReference type="Gene3D" id="1.10.10.10">
    <property type="entry name" value="Winged helix-like DNA-binding domain superfamily/Winged helix DNA-binding domain"/>
    <property type="match status" value="1"/>
</dbReference>
<sequence length="233" mass="26600">MNKSILIVDDEDNIRNLLAVYLRKEGFEIYEADNGVEALNLIKNNRIDFIVLDIMMPIMDGFETLKILRKDSDIPVMMLSARAEDEDKLFALGFGADNYETKPFSPKVLVAKIKAQIKRIYGIESKEQSKDLNGVIFGSLYVNEKAHKVTVNKEELNLSPTEFSLLVYFVNNKGIVLTREQILDAIWGYDFEGDLRVVDTTVKRLREKLKESASLITTVRGFGYKFQEESQGD</sequence>
<evidence type="ECO:0000256" key="4">
    <source>
        <dbReference type="ARBA" id="ARBA00023015"/>
    </source>
</evidence>
<dbReference type="PANTHER" id="PTHR48111:SF1">
    <property type="entry name" value="TWO-COMPONENT RESPONSE REGULATOR ORR33"/>
    <property type="match status" value="1"/>
</dbReference>
<proteinExistence type="predicted"/>
<keyword evidence="13" id="KW-1185">Reference proteome</keyword>
<dbReference type="Pfam" id="PF00072">
    <property type="entry name" value="Response_reg"/>
    <property type="match status" value="1"/>
</dbReference>
<evidence type="ECO:0000256" key="9">
    <source>
        <dbReference type="PROSITE-ProRule" id="PRU01091"/>
    </source>
</evidence>
<dbReference type="InterPro" id="IPR001789">
    <property type="entry name" value="Sig_transdc_resp-reg_receiver"/>
</dbReference>
<evidence type="ECO:0000259" key="11">
    <source>
        <dbReference type="PROSITE" id="PS51755"/>
    </source>
</evidence>
<dbReference type="PROSITE" id="PS51755">
    <property type="entry name" value="OMPR_PHOB"/>
    <property type="match status" value="1"/>
</dbReference>
<evidence type="ECO:0000256" key="8">
    <source>
        <dbReference type="PROSITE-ProRule" id="PRU00169"/>
    </source>
</evidence>
<feature type="domain" description="OmpR/PhoB-type" evidence="11">
    <location>
        <begin position="132"/>
        <end position="228"/>
    </location>
</feature>
<evidence type="ECO:0000256" key="2">
    <source>
        <dbReference type="ARBA" id="ARBA00022553"/>
    </source>
</evidence>
<dbReference type="CDD" id="cd00383">
    <property type="entry name" value="trans_reg_C"/>
    <property type="match status" value="1"/>
</dbReference>
<dbReference type="InterPro" id="IPR036388">
    <property type="entry name" value="WH-like_DNA-bd_sf"/>
</dbReference>
<evidence type="ECO:0000256" key="5">
    <source>
        <dbReference type="ARBA" id="ARBA00023125"/>
    </source>
</evidence>
<name>A0ABS4K539_9CLOT</name>
<dbReference type="InterPro" id="IPR011006">
    <property type="entry name" value="CheY-like_superfamily"/>
</dbReference>
<evidence type="ECO:0000313" key="12">
    <source>
        <dbReference type="EMBL" id="MBP2022395.1"/>
    </source>
</evidence>
<feature type="DNA-binding region" description="OmpR/PhoB-type" evidence="9">
    <location>
        <begin position="132"/>
        <end position="228"/>
    </location>
</feature>